<evidence type="ECO:0000256" key="1">
    <source>
        <dbReference type="SAM" id="MobiDB-lite"/>
    </source>
</evidence>
<feature type="domain" description="DUF2061" evidence="3">
    <location>
        <begin position="136"/>
        <end position="186"/>
    </location>
</feature>
<keyword evidence="2" id="KW-0472">Membrane</keyword>
<dbReference type="EMBL" id="JBBYHV010000001">
    <property type="protein sequence ID" value="MEL1249280.1"/>
    <property type="molecule type" value="Genomic_DNA"/>
</dbReference>
<dbReference type="InterPro" id="IPR018638">
    <property type="entry name" value="DUF2061_membrane"/>
</dbReference>
<proteinExistence type="predicted"/>
<organism evidence="4 5">
    <name type="scientific">Aurantiacibacter gilvus</name>
    <dbReference type="NCBI Taxonomy" id="3139141"/>
    <lineage>
        <taxon>Bacteria</taxon>
        <taxon>Pseudomonadati</taxon>
        <taxon>Pseudomonadota</taxon>
        <taxon>Alphaproteobacteria</taxon>
        <taxon>Sphingomonadales</taxon>
        <taxon>Erythrobacteraceae</taxon>
        <taxon>Aurantiacibacter</taxon>
    </lineage>
</organism>
<name>A0ABU9IAN3_9SPHN</name>
<sequence length="203" mass="22869">MSEPRAKHADKRGSQPPSMRELPEKPFFGPETPRLDPPQRPAIKPWRSVAKAVSWRAIGTLDTLILSFLLITYLGPIFGAPVATTDALETAGYIAITEVVTKFTLYFLHERAWSLSGWGIVYRKERHRETMRRTTIKTGLWRFIASLDTFALAWFFTGSAATAVSIGGLEIFTKLVLYFFHERIWARLPFGLAERGPQAKATG</sequence>
<accession>A0ABU9IAN3</accession>
<comment type="caution">
    <text evidence="4">The sequence shown here is derived from an EMBL/GenBank/DDBJ whole genome shotgun (WGS) entry which is preliminary data.</text>
</comment>
<feature type="compositionally biased region" description="Basic and acidic residues" evidence="1">
    <location>
        <begin position="1"/>
        <end position="13"/>
    </location>
</feature>
<feature type="transmembrane region" description="Helical" evidence="2">
    <location>
        <begin position="57"/>
        <end position="78"/>
    </location>
</feature>
<keyword evidence="2" id="KW-0812">Transmembrane</keyword>
<feature type="region of interest" description="Disordered" evidence="1">
    <location>
        <begin position="1"/>
        <end position="41"/>
    </location>
</feature>
<gene>
    <name evidence="4" type="ORF">AAEO60_01195</name>
</gene>
<keyword evidence="5" id="KW-1185">Reference proteome</keyword>
<evidence type="ECO:0000259" key="3">
    <source>
        <dbReference type="Pfam" id="PF09834"/>
    </source>
</evidence>
<protein>
    <submittedName>
        <fullName evidence="4">DUF2061 domain-containing protein</fullName>
    </submittedName>
</protein>
<feature type="domain" description="DUF2061" evidence="3">
    <location>
        <begin position="83"/>
        <end position="114"/>
    </location>
</feature>
<evidence type="ECO:0000256" key="2">
    <source>
        <dbReference type="SAM" id="Phobius"/>
    </source>
</evidence>
<keyword evidence="2" id="KW-1133">Transmembrane helix</keyword>
<dbReference type="RefSeq" id="WP_341671812.1">
    <property type="nucleotide sequence ID" value="NZ_JBBYHV010000001.1"/>
</dbReference>
<evidence type="ECO:0000313" key="5">
    <source>
        <dbReference type="Proteomes" id="UP001497045"/>
    </source>
</evidence>
<evidence type="ECO:0000313" key="4">
    <source>
        <dbReference type="EMBL" id="MEL1249280.1"/>
    </source>
</evidence>
<dbReference type="Pfam" id="PF09834">
    <property type="entry name" value="DUF2061"/>
    <property type="match status" value="2"/>
</dbReference>
<reference evidence="4 5" key="1">
    <citation type="submission" date="2024-04" db="EMBL/GenBank/DDBJ databases">
        <title>Aurantiacibacter sp. DGU6 16S ribosomal RNA gene Genome sequencing and assembly.</title>
        <authorList>
            <person name="Park S."/>
        </authorList>
    </citation>
    <scope>NUCLEOTIDE SEQUENCE [LARGE SCALE GENOMIC DNA]</scope>
    <source>
        <strain evidence="4 5">DGU6</strain>
    </source>
</reference>
<dbReference type="Proteomes" id="UP001497045">
    <property type="component" value="Unassembled WGS sequence"/>
</dbReference>